<keyword evidence="3" id="KW-1185">Reference proteome</keyword>
<dbReference type="OrthoDB" id="5429634at2759"/>
<keyword evidence="1" id="KW-1133">Transmembrane helix</keyword>
<proteinExistence type="predicted"/>
<dbReference type="AlphaFoldDB" id="A0A9N9UNC7"/>
<organism evidence="2 3">
    <name type="scientific">Clonostachys byssicola</name>
    <dbReference type="NCBI Taxonomy" id="160290"/>
    <lineage>
        <taxon>Eukaryota</taxon>
        <taxon>Fungi</taxon>
        <taxon>Dikarya</taxon>
        <taxon>Ascomycota</taxon>
        <taxon>Pezizomycotina</taxon>
        <taxon>Sordariomycetes</taxon>
        <taxon>Hypocreomycetidae</taxon>
        <taxon>Hypocreales</taxon>
        <taxon>Bionectriaceae</taxon>
        <taxon>Clonostachys</taxon>
    </lineage>
</organism>
<feature type="transmembrane region" description="Helical" evidence="1">
    <location>
        <begin position="7"/>
        <end position="28"/>
    </location>
</feature>
<dbReference type="Proteomes" id="UP000754883">
    <property type="component" value="Unassembled WGS sequence"/>
</dbReference>
<accession>A0A9N9UNC7</accession>
<dbReference type="EMBL" id="CABFNO020001476">
    <property type="protein sequence ID" value="CAG9990978.1"/>
    <property type="molecule type" value="Genomic_DNA"/>
</dbReference>
<dbReference type="PANTHER" id="PTHR35395:SF1">
    <property type="entry name" value="DUF6536 DOMAIN-CONTAINING PROTEIN"/>
    <property type="match status" value="1"/>
</dbReference>
<sequence length="141" mass="14746">MVVSVLMHWLISQSFFVVQIVQIQTWLARPDQNPNGDVADLTTTTAGFSPMAMFLTAFVVLAVFSTTVGLGRFKLEGGIPIAGSYSAAIAAACHAPEGTSNQRPVKWGVVVPAESAPGGGVGHCSFSNDPVQLPEPGGRYA</sequence>
<dbReference type="PANTHER" id="PTHR35395">
    <property type="entry name" value="DUF6536 DOMAIN-CONTAINING PROTEIN"/>
    <property type="match status" value="1"/>
</dbReference>
<protein>
    <submittedName>
        <fullName evidence="2">Uncharacterized protein</fullName>
    </submittedName>
</protein>
<reference evidence="3" key="1">
    <citation type="submission" date="2019-06" db="EMBL/GenBank/DDBJ databases">
        <authorList>
            <person name="Broberg M."/>
        </authorList>
    </citation>
    <scope>NUCLEOTIDE SEQUENCE [LARGE SCALE GENOMIC DNA]</scope>
</reference>
<evidence type="ECO:0000313" key="2">
    <source>
        <dbReference type="EMBL" id="CAG9990978.1"/>
    </source>
</evidence>
<comment type="caution">
    <text evidence="2">The sequence shown here is derived from an EMBL/GenBank/DDBJ whole genome shotgun (WGS) entry which is preliminary data.</text>
</comment>
<evidence type="ECO:0000313" key="3">
    <source>
        <dbReference type="Proteomes" id="UP000754883"/>
    </source>
</evidence>
<keyword evidence="1" id="KW-0472">Membrane</keyword>
<feature type="transmembrane region" description="Helical" evidence="1">
    <location>
        <begin position="48"/>
        <end position="70"/>
    </location>
</feature>
<gene>
    <name evidence="2" type="ORF">CBYS24578_00007204</name>
</gene>
<keyword evidence="1" id="KW-0812">Transmembrane</keyword>
<reference evidence="2 3" key="2">
    <citation type="submission" date="2021-10" db="EMBL/GenBank/DDBJ databases">
        <authorList>
            <person name="Piombo E."/>
        </authorList>
    </citation>
    <scope>NUCLEOTIDE SEQUENCE [LARGE SCALE GENOMIC DNA]</scope>
</reference>
<name>A0A9N9UNC7_9HYPO</name>
<evidence type="ECO:0000256" key="1">
    <source>
        <dbReference type="SAM" id="Phobius"/>
    </source>
</evidence>